<dbReference type="SUPFAM" id="SSF53335">
    <property type="entry name" value="S-adenosyl-L-methionine-dependent methyltransferases"/>
    <property type="match status" value="1"/>
</dbReference>
<keyword evidence="4 9" id="KW-0489">Methyltransferase</keyword>
<dbReference type="Pfam" id="PF08704">
    <property type="entry name" value="GCD14"/>
    <property type="match status" value="1"/>
</dbReference>
<evidence type="ECO:0000256" key="8">
    <source>
        <dbReference type="ARBA" id="ARBA00023242"/>
    </source>
</evidence>
<evidence type="ECO:0000256" key="5">
    <source>
        <dbReference type="ARBA" id="ARBA00022679"/>
    </source>
</evidence>
<dbReference type="InterPro" id="IPR014816">
    <property type="entry name" value="tRNA_MeTrfase_Gcd14"/>
</dbReference>
<comment type="subcellular location">
    <subcellularLocation>
        <location evidence="1 9">Nucleus</location>
    </subcellularLocation>
</comment>
<dbReference type="PIRSF" id="PIRSF017269">
    <property type="entry name" value="GCD14"/>
    <property type="match status" value="1"/>
</dbReference>
<proteinExistence type="inferred from homology"/>
<accession>A0ABR2VV44</accession>
<dbReference type="EC" id="2.1.1.220" evidence="2 9"/>
<comment type="catalytic activity">
    <reaction evidence="9">
        <text>adenosine(58) in tRNA + S-adenosyl-L-methionine = N(1)-methyladenosine(58) in tRNA + S-adenosyl-L-homocysteine + H(+)</text>
        <dbReference type="Rhea" id="RHEA:43152"/>
        <dbReference type="Rhea" id="RHEA-COMP:10365"/>
        <dbReference type="Rhea" id="RHEA-COMP:10366"/>
        <dbReference type="ChEBI" id="CHEBI:15378"/>
        <dbReference type="ChEBI" id="CHEBI:57856"/>
        <dbReference type="ChEBI" id="CHEBI:59789"/>
        <dbReference type="ChEBI" id="CHEBI:74411"/>
        <dbReference type="ChEBI" id="CHEBI:74491"/>
        <dbReference type="EC" id="2.1.1.220"/>
    </reaction>
</comment>
<dbReference type="InterPro" id="IPR049470">
    <property type="entry name" value="TRM61_C"/>
</dbReference>
<evidence type="ECO:0000256" key="9">
    <source>
        <dbReference type="PIRNR" id="PIRNR017269"/>
    </source>
</evidence>
<evidence type="ECO:0000256" key="7">
    <source>
        <dbReference type="ARBA" id="ARBA00022694"/>
    </source>
</evidence>
<dbReference type="Proteomes" id="UP001479436">
    <property type="component" value="Unassembled WGS sequence"/>
</dbReference>
<keyword evidence="12" id="KW-1185">Reference proteome</keyword>
<dbReference type="EMBL" id="JASJQH010007715">
    <property type="protein sequence ID" value="KAK9702567.1"/>
    <property type="molecule type" value="Genomic_DNA"/>
</dbReference>
<dbReference type="PANTHER" id="PTHR12133">
    <property type="entry name" value="TRNA (ADENINE(58)-N(1))-METHYLTRANSFERASE"/>
    <property type="match status" value="1"/>
</dbReference>
<evidence type="ECO:0000256" key="1">
    <source>
        <dbReference type="ARBA" id="ARBA00004123"/>
    </source>
</evidence>
<keyword evidence="6 9" id="KW-0949">S-adenosyl-L-methionine</keyword>
<evidence type="ECO:0000313" key="11">
    <source>
        <dbReference type="EMBL" id="KAK9702567.1"/>
    </source>
</evidence>
<feature type="domain" description="tRNA (adenine(58)-N(1))-methyltransferase catalytic subunit TRM61 C-terminal" evidence="10">
    <location>
        <begin position="63"/>
        <end position="315"/>
    </location>
</feature>
<reference evidence="11 12" key="1">
    <citation type="submission" date="2023-04" db="EMBL/GenBank/DDBJ databases">
        <title>Genome of Basidiobolus ranarum AG-B5.</title>
        <authorList>
            <person name="Stajich J.E."/>
            <person name="Carter-House D."/>
            <person name="Gryganskyi A."/>
        </authorList>
    </citation>
    <scope>NUCLEOTIDE SEQUENCE [LARGE SCALE GENOMIC DNA]</scope>
    <source>
        <strain evidence="11 12">AG-B5</strain>
    </source>
</reference>
<comment type="caution">
    <text evidence="11">The sequence shown here is derived from an EMBL/GenBank/DDBJ whole genome shotgun (WGS) entry which is preliminary data.</text>
</comment>
<protein>
    <recommendedName>
        <fullName evidence="3 9">tRNA (adenine(58)-N(1))-methyltransferase catalytic subunit TRM61</fullName>
        <ecNumber evidence="2 9">2.1.1.220</ecNumber>
    </recommendedName>
</protein>
<dbReference type="InterPro" id="IPR029063">
    <property type="entry name" value="SAM-dependent_MTases_sf"/>
</dbReference>
<name>A0ABR2VV44_9FUNG</name>
<evidence type="ECO:0000256" key="2">
    <source>
        <dbReference type="ARBA" id="ARBA00012796"/>
    </source>
</evidence>
<keyword evidence="7 9" id="KW-0819">tRNA processing</keyword>
<evidence type="ECO:0000256" key="6">
    <source>
        <dbReference type="ARBA" id="ARBA00022691"/>
    </source>
</evidence>
<dbReference type="PROSITE" id="PS51620">
    <property type="entry name" value="SAM_TRM61"/>
    <property type="match status" value="1"/>
</dbReference>
<evidence type="ECO:0000259" key="10">
    <source>
        <dbReference type="Pfam" id="PF08704"/>
    </source>
</evidence>
<dbReference type="Gene3D" id="3.40.50.150">
    <property type="entry name" value="Vaccinia Virus protein VP39"/>
    <property type="match status" value="1"/>
</dbReference>
<evidence type="ECO:0000256" key="3">
    <source>
        <dbReference type="ARBA" id="ARBA00015963"/>
    </source>
</evidence>
<organism evidence="11 12">
    <name type="scientific">Basidiobolus ranarum</name>
    <dbReference type="NCBI Taxonomy" id="34480"/>
    <lineage>
        <taxon>Eukaryota</taxon>
        <taxon>Fungi</taxon>
        <taxon>Fungi incertae sedis</taxon>
        <taxon>Zoopagomycota</taxon>
        <taxon>Entomophthoromycotina</taxon>
        <taxon>Basidiobolomycetes</taxon>
        <taxon>Basidiobolales</taxon>
        <taxon>Basidiobolaceae</taxon>
        <taxon>Basidiobolus</taxon>
    </lineage>
</organism>
<dbReference type="GO" id="GO:0032259">
    <property type="term" value="P:methylation"/>
    <property type="evidence" value="ECO:0007669"/>
    <property type="project" value="UniProtKB-KW"/>
</dbReference>
<comment type="similarity">
    <text evidence="9">Belongs to the class I-like SAM-binding methyltransferase superfamily. TRM61 family.</text>
</comment>
<dbReference type="GO" id="GO:0030731">
    <property type="term" value="F:guanidinoacetate N-methyltransferase activity"/>
    <property type="evidence" value="ECO:0007669"/>
    <property type="project" value="UniProtKB-EC"/>
</dbReference>
<keyword evidence="8 9" id="KW-0539">Nucleus</keyword>
<comment type="function">
    <text evidence="9">Catalytic subunit of tRNA (adenine-N(1)-)-methyltransferase, which catalyzes the formation of N(1)-methyladenine at position 58 (m1A58) in initiator methionyl-tRNA.</text>
</comment>
<keyword evidence="5 9" id="KW-0808">Transferase</keyword>
<dbReference type="Gene3D" id="3.10.330.20">
    <property type="match status" value="1"/>
</dbReference>
<sequence length="323" mass="36170">MFASYKKFIEHGDLVIAYMSRDSMVPLMMDQNETYNNKFGSFKHKDIIGKEYGSKVVSHTGKGFMYILHPTPELWTLVLPHRTAILYQADISYITTLLDIKPGSKVIESGTGSGSFSHSLIRTVAPTGHVYTFEYHQERTTVAAQEFKDHGISDLVTIECRDVCKTGFGLKDLAHAVFLDLPAPWEAVPFAKETFKQNRVGKICCFSPCIEQVQRTCMALSENGFGEIKMYEVLMKNHDVRTTVALTVADAIASTKATMSKKRKSLEECQRIEEAAKAGEVQVQEIPTIREVSTMVVSKPVAEVRGHTSYLTFATFIPVHENL</sequence>
<evidence type="ECO:0000313" key="12">
    <source>
        <dbReference type="Proteomes" id="UP001479436"/>
    </source>
</evidence>
<dbReference type="PANTHER" id="PTHR12133:SF2">
    <property type="entry name" value="TRNA (ADENINE(58)-N(1))-METHYLTRANSFERASE CATALYTIC SUBUNIT TRMT61A"/>
    <property type="match status" value="1"/>
</dbReference>
<gene>
    <name evidence="11" type="primary">TRM61_1</name>
    <name evidence="11" type="ORF">K7432_011196</name>
</gene>
<evidence type="ECO:0000256" key="4">
    <source>
        <dbReference type="ARBA" id="ARBA00022603"/>
    </source>
</evidence>